<sequence>MSANNTTIPTGSWILITGATGWLASHMIKEFLERGYRVRGTVRDLEKSSWLITDIFKAEHDRGDFELALVADLTTSGTGAYDGAVAGVAAIVNAASITSWDPDASKVIPPSVQGITSLLNAALKEASVRRFVHTSSCVAATSPMPGNTTRVERGTFNDAAVAMAWAEPTPETAPMLGPIVYMASKTEEEKTLWRFVDETRPGFTANTILPGSFMGQMLAKRHVQAPTAWSRHLYEGDAEALGRLPATFLSDIKDVTMLHVAAVLDPGVQNARIQAWGRGCNWNDILAVARRLYPQHEFIDDLPGMTRLSVTTDESAALRLLSEWTGQDGWRTLEQTVRDGIDSVIAWQGK</sequence>
<dbReference type="EMBL" id="JAUKUA010000006">
    <property type="protein sequence ID" value="KAK0707265.1"/>
    <property type="molecule type" value="Genomic_DNA"/>
</dbReference>
<accession>A0AA40A137</accession>
<dbReference type="Pfam" id="PF01370">
    <property type="entry name" value="Epimerase"/>
    <property type="match status" value="1"/>
</dbReference>
<organism evidence="4 5">
    <name type="scientific">Lasiosphaeris hirsuta</name>
    <dbReference type="NCBI Taxonomy" id="260670"/>
    <lineage>
        <taxon>Eukaryota</taxon>
        <taxon>Fungi</taxon>
        <taxon>Dikarya</taxon>
        <taxon>Ascomycota</taxon>
        <taxon>Pezizomycotina</taxon>
        <taxon>Sordariomycetes</taxon>
        <taxon>Sordariomycetidae</taxon>
        <taxon>Sordariales</taxon>
        <taxon>Lasiosphaeriaceae</taxon>
        <taxon>Lasiosphaeris</taxon>
    </lineage>
</organism>
<dbReference type="AlphaFoldDB" id="A0AA40A137"/>
<keyword evidence="5" id="KW-1185">Reference proteome</keyword>
<feature type="domain" description="NAD-dependent epimerase/dehydratase" evidence="3">
    <location>
        <begin position="14"/>
        <end position="142"/>
    </location>
</feature>
<dbReference type="Proteomes" id="UP001172102">
    <property type="component" value="Unassembled WGS sequence"/>
</dbReference>
<dbReference type="PANTHER" id="PTHR10366:SF562">
    <property type="entry name" value="ALDEHYDE REDUCTASE II (AFU_ORTHOLOGUE AFUA_1G11360)"/>
    <property type="match status" value="1"/>
</dbReference>
<gene>
    <name evidence="4" type="ORF">B0H67DRAFT_670066</name>
</gene>
<name>A0AA40A137_9PEZI</name>
<evidence type="ECO:0000259" key="3">
    <source>
        <dbReference type="Pfam" id="PF01370"/>
    </source>
</evidence>
<dbReference type="PANTHER" id="PTHR10366">
    <property type="entry name" value="NAD DEPENDENT EPIMERASE/DEHYDRATASE"/>
    <property type="match status" value="1"/>
</dbReference>
<evidence type="ECO:0000256" key="1">
    <source>
        <dbReference type="ARBA" id="ARBA00023002"/>
    </source>
</evidence>
<dbReference type="InterPro" id="IPR050425">
    <property type="entry name" value="NAD(P)_dehydrat-like"/>
</dbReference>
<evidence type="ECO:0000313" key="4">
    <source>
        <dbReference type="EMBL" id="KAK0707265.1"/>
    </source>
</evidence>
<dbReference type="InterPro" id="IPR036291">
    <property type="entry name" value="NAD(P)-bd_dom_sf"/>
</dbReference>
<protein>
    <submittedName>
        <fullName evidence="4">Aldehyde reductase</fullName>
    </submittedName>
</protein>
<comment type="caution">
    <text evidence="4">The sequence shown here is derived from an EMBL/GenBank/DDBJ whole genome shotgun (WGS) entry which is preliminary data.</text>
</comment>
<reference evidence="4" key="1">
    <citation type="submission" date="2023-06" db="EMBL/GenBank/DDBJ databases">
        <title>Genome-scale phylogeny and comparative genomics of the fungal order Sordariales.</title>
        <authorList>
            <consortium name="Lawrence Berkeley National Laboratory"/>
            <person name="Hensen N."/>
            <person name="Bonometti L."/>
            <person name="Westerberg I."/>
            <person name="Brannstrom I.O."/>
            <person name="Guillou S."/>
            <person name="Cros-Aarteil S."/>
            <person name="Calhoun S."/>
            <person name="Haridas S."/>
            <person name="Kuo A."/>
            <person name="Mondo S."/>
            <person name="Pangilinan J."/>
            <person name="Riley R."/>
            <person name="Labutti K."/>
            <person name="Andreopoulos B."/>
            <person name="Lipzen A."/>
            <person name="Chen C."/>
            <person name="Yanf M."/>
            <person name="Daum C."/>
            <person name="Ng V."/>
            <person name="Clum A."/>
            <person name="Steindorff A."/>
            <person name="Ohm R."/>
            <person name="Martin F."/>
            <person name="Silar P."/>
            <person name="Natvig D."/>
            <person name="Lalanne C."/>
            <person name="Gautier V."/>
            <person name="Ament-Velasquez S.L."/>
            <person name="Kruys A."/>
            <person name="Hutchinson M.I."/>
            <person name="Powell A.J."/>
            <person name="Barry K."/>
            <person name="Miller A.N."/>
            <person name="Grigoriev I.V."/>
            <person name="Debuchy R."/>
            <person name="Gladieux P."/>
            <person name="Thoren M.H."/>
            <person name="Johannesson H."/>
        </authorList>
    </citation>
    <scope>NUCLEOTIDE SEQUENCE</scope>
    <source>
        <strain evidence="4">SMH4607-1</strain>
    </source>
</reference>
<dbReference type="InterPro" id="IPR001509">
    <property type="entry name" value="Epimerase_deHydtase"/>
</dbReference>
<dbReference type="SUPFAM" id="SSF51735">
    <property type="entry name" value="NAD(P)-binding Rossmann-fold domains"/>
    <property type="match status" value="1"/>
</dbReference>
<evidence type="ECO:0000256" key="2">
    <source>
        <dbReference type="ARBA" id="ARBA00023445"/>
    </source>
</evidence>
<dbReference type="Gene3D" id="3.40.50.720">
    <property type="entry name" value="NAD(P)-binding Rossmann-like Domain"/>
    <property type="match status" value="1"/>
</dbReference>
<evidence type="ECO:0000313" key="5">
    <source>
        <dbReference type="Proteomes" id="UP001172102"/>
    </source>
</evidence>
<comment type="similarity">
    <text evidence="2">Belongs to the NAD(P)-dependent epimerase/dehydratase family. Dihydroflavonol-4-reductase subfamily.</text>
</comment>
<keyword evidence="1" id="KW-0560">Oxidoreductase</keyword>
<proteinExistence type="inferred from homology"/>
<dbReference type="GO" id="GO:0016616">
    <property type="term" value="F:oxidoreductase activity, acting on the CH-OH group of donors, NAD or NADP as acceptor"/>
    <property type="evidence" value="ECO:0007669"/>
    <property type="project" value="TreeGrafter"/>
</dbReference>